<dbReference type="GO" id="GO:0005886">
    <property type="term" value="C:plasma membrane"/>
    <property type="evidence" value="ECO:0007669"/>
    <property type="project" value="UniProtKB-SubCell"/>
</dbReference>
<evidence type="ECO:0000256" key="7">
    <source>
        <dbReference type="SAM" id="MobiDB-lite"/>
    </source>
</evidence>
<feature type="domain" description="Major facilitator superfamily (MFS) profile" evidence="9">
    <location>
        <begin position="27"/>
        <end position="469"/>
    </location>
</feature>
<feature type="transmembrane region" description="Helical" evidence="8">
    <location>
        <begin position="375"/>
        <end position="401"/>
    </location>
</feature>
<dbReference type="InterPro" id="IPR011701">
    <property type="entry name" value="MFS"/>
</dbReference>
<evidence type="ECO:0000256" key="5">
    <source>
        <dbReference type="ARBA" id="ARBA00023136"/>
    </source>
</evidence>
<evidence type="ECO:0000313" key="11">
    <source>
        <dbReference type="Proteomes" id="UP000317940"/>
    </source>
</evidence>
<dbReference type="Gene3D" id="1.20.1250.20">
    <property type="entry name" value="MFS general substrate transporter like domains"/>
    <property type="match status" value="1"/>
</dbReference>
<dbReference type="Proteomes" id="UP000317940">
    <property type="component" value="Unassembled WGS sequence"/>
</dbReference>
<evidence type="ECO:0000256" key="2">
    <source>
        <dbReference type="ARBA" id="ARBA00022448"/>
    </source>
</evidence>
<feature type="transmembrane region" description="Helical" evidence="8">
    <location>
        <begin position="26"/>
        <end position="49"/>
    </location>
</feature>
<keyword evidence="6" id="KW-0046">Antibiotic resistance</keyword>
<comment type="caution">
    <text evidence="10">The sequence shown here is derived from an EMBL/GenBank/DDBJ whole genome shotgun (WGS) entry which is preliminary data.</text>
</comment>
<dbReference type="OrthoDB" id="7375466at2"/>
<evidence type="ECO:0000256" key="3">
    <source>
        <dbReference type="ARBA" id="ARBA00022692"/>
    </source>
</evidence>
<dbReference type="PANTHER" id="PTHR42718:SF9">
    <property type="entry name" value="MAJOR FACILITATOR SUPERFAMILY MULTIDRUG TRANSPORTER MFSC"/>
    <property type="match status" value="1"/>
</dbReference>
<dbReference type="InterPro" id="IPR020846">
    <property type="entry name" value="MFS_dom"/>
</dbReference>
<sequence>MKATLPTGTPSGTGTAAPRPARRRGLGLAGMCLGTGLIITEASVVNVAVPTIRLELHADAATGLWVVDAYALVLASLLLSAGRLGDRIGARSGYLLGLAVFSLGSILCSAAPDATLLIAARAVQGLGAALIAPAPLTLITRTYTETVARTKAVAAWVSMGSVGFAAGPLLGGLLVESLGWRSIFLINLPIAAVAAWLIVHHVEDSPRQSVSFDLWSQLLAVTALTGLVWGCVTSSLHSWSSPTVFGPLAGGTVVLVVFVLAQHLGARRGREVLLPPSILAARPVQAGLFCGAVYNLTLYGMLIVFTFDFQDLRHYSAFRTGVAFLPLTLAATAASTLVSARAMNAFGARRCLAYGMSTSGLGLAVLGISPASAPYWLVAIGFVLFSLGMGLSAPAQTLAVMSFAPDEHRHMGSSALNTARQTGGVVGVALLGAIVSGHLATGTTAAMAVGVAGCLLALTAALRLIPPPQQS</sequence>
<feature type="region of interest" description="Disordered" evidence="7">
    <location>
        <begin position="1"/>
        <end position="22"/>
    </location>
</feature>
<feature type="transmembrane region" description="Helical" evidence="8">
    <location>
        <begin position="446"/>
        <end position="465"/>
    </location>
</feature>
<dbReference type="RefSeq" id="WP_145903423.1">
    <property type="nucleotide sequence ID" value="NZ_BAAAMZ010000036.1"/>
</dbReference>
<dbReference type="EMBL" id="VIWT01000001">
    <property type="protein sequence ID" value="TWF97146.1"/>
    <property type="molecule type" value="Genomic_DNA"/>
</dbReference>
<keyword evidence="3 8" id="KW-0812">Transmembrane</keyword>
<dbReference type="GO" id="GO:0046677">
    <property type="term" value="P:response to antibiotic"/>
    <property type="evidence" value="ECO:0007669"/>
    <property type="project" value="UniProtKB-KW"/>
</dbReference>
<feature type="transmembrane region" description="Helical" evidence="8">
    <location>
        <begin position="180"/>
        <end position="202"/>
    </location>
</feature>
<feature type="transmembrane region" description="Helical" evidence="8">
    <location>
        <begin position="118"/>
        <end position="140"/>
    </location>
</feature>
<feature type="transmembrane region" description="Helical" evidence="8">
    <location>
        <begin position="93"/>
        <end position="112"/>
    </location>
</feature>
<dbReference type="Gene3D" id="1.20.1720.10">
    <property type="entry name" value="Multidrug resistance protein D"/>
    <property type="match status" value="1"/>
</dbReference>
<feature type="compositionally biased region" description="Low complexity" evidence="7">
    <location>
        <begin position="1"/>
        <end position="19"/>
    </location>
</feature>
<evidence type="ECO:0000256" key="1">
    <source>
        <dbReference type="ARBA" id="ARBA00004651"/>
    </source>
</evidence>
<evidence type="ECO:0000313" key="10">
    <source>
        <dbReference type="EMBL" id="TWF97146.1"/>
    </source>
</evidence>
<feature type="transmembrane region" description="Helical" evidence="8">
    <location>
        <begin position="244"/>
        <end position="265"/>
    </location>
</feature>
<feature type="transmembrane region" description="Helical" evidence="8">
    <location>
        <begin position="351"/>
        <end position="369"/>
    </location>
</feature>
<evidence type="ECO:0000256" key="8">
    <source>
        <dbReference type="SAM" id="Phobius"/>
    </source>
</evidence>
<feature type="transmembrane region" description="Helical" evidence="8">
    <location>
        <begin position="422"/>
        <end position="440"/>
    </location>
</feature>
<keyword evidence="11" id="KW-1185">Reference proteome</keyword>
<feature type="transmembrane region" description="Helical" evidence="8">
    <location>
        <begin position="61"/>
        <end position="81"/>
    </location>
</feature>
<feature type="transmembrane region" description="Helical" evidence="8">
    <location>
        <begin position="214"/>
        <end position="232"/>
    </location>
</feature>
<keyword evidence="5 8" id="KW-0472">Membrane</keyword>
<feature type="transmembrane region" description="Helical" evidence="8">
    <location>
        <begin position="286"/>
        <end position="305"/>
    </location>
</feature>
<gene>
    <name evidence="10" type="ORF">FHX73_11921</name>
</gene>
<dbReference type="AlphaFoldDB" id="A0A561UCR9"/>
<organism evidence="10 11">
    <name type="scientific">Kitasatospora viridis</name>
    <dbReference type="NCBI Taxonomy" id="281105"/>
    <lineage>
        <taxon>Bacteria</taxon>
        <taxon>Bacillati</taxon>
        <taxon>Actinomycetota</taxon>
        <taxon>Actinomycetes</taxon>
        <taxon>Kitasatosporales</taxon>
        <taxon>Streptomycetaceae</taxon>
        <taxon>Kitasatospora</taxon>
    </lineage>
</organism>
<evidence type="ECO:0000256" key="6">
    <source>
        <dbReference type="ARBA" id="ARBA00023251"/>
    </source>
</evidence>
<dbReference type="InterPro" id="IPR036259">
    <property type="entry name" value="MFS_trans_sf"/>
</dbReference>
<proteinExistence type="predicted"/>
<keyword evidence="4 8" id="KW-1133">Transmembrane helix</keyword>
<feature type="transmembrane region" description="Helical" evidence="8">
    <location>
        <begin position="152"/>
        <end position="174"/>
    </location>
</feature>
<protein>
    <submittedName>
        <fullName evidence="10">DHA2 family methylenomycin A resistance protein-like MFS transporter</fullName>
    </submittedName>
</protein>
<reference evidence="10 11" key="1">
    <citation type="submission" date="2019-06" db="EMBL/GenBank/DDBJ databases">
        <title>Sequencing the genomes of 1000 actinobacteria strains.</title>
        <authorList>
            <person name="Klenk H.-P."/>
        </authorList>
    </citation>
    <scope>NUCLEOTIDE SEQUENCE [LARGE SCALE GENOMIC DNA]</scope>
    <source>
        <strain evidence="10 11">DSM 44826</strain>
    </source>
</reference>
<dbReference type="CDD" id="cd17321">
    <property type="entry name" value="MFS_MMR_MDR_like"/>
    <property type="match status" value="1"/>
</dbReference>
<dbReference type="PANTHER" id="PTHR42718">
    <property type="entry name" value="MAJOR FACILITATOR SUPERFAMILY MULTIDRUG TRANSPORTER MFSC"/>
    <property type="match status" value="1"/>
</dbReference>
<dbReference type="Pfam" id="PF07690">
    <property type="entry name" value="MFS_1"/>
    <property type="match status" value="1"/>
</dbReference>
<feature type="transmembrane region" description="Helical" evidence="8">
    <location>
        <begin position="317"/>
        <end position="339"/>
    </location>
</feature>
<name>A0A561UCR9_9ACTN</name>
<dbReference type="GO" id="GO:0022857">
    <property type="term" value="F:transmembrane transporter activity"/>
    <property type="evidence" value="ECO:0007669"/>
    <property type="project" value="InterPro"/>
</dbReference>
<keyword evidence="2" id="KW-0813">Transport</keyword>
<evidence type="ECO:0000256" key="4">
    <source>
        <dbReference type="ARBA" id="ARBA00022989"/>
    </source>
</evidence>
<dbReference type="SUPFAM" id="SSF103473">
    <property type="entry name" value="MFS general substrate transporter"/>
    <property type="match status" value="1"/>
</dbReference>
<dbReference type="PROSITE" id="PS50850">
    <property type="entry name" value="MFS"/>
    <property type="match status" value="1"/>
</dbReference>
<accession>A0A561UCR9</accession>
<comment type="subcellular location">
    <subcellularLocation>
        <location evidence="1">Cell membrane</location>
        <topology evidence="1">Multi-pass membrane protein</topology>
    </subcellularLocation>
</comment>
<evidence type="ECO:0000259" key="9">
    <source>
        <dbReference type="PROSITE" id="PS50850"/>
    </source>
</evidence>